<proteinExistence type="inferred from homology"/>
<evidence type="ECO:0000256" key="6">
    <source>
        <dbReference type="ARBA" id="ARBA00022741"/>
    </source>
</evidence>
<feature type="binding site" evidence="17">
    <location>
        <position position="282"/>
    </location>
    <ligand>
        <name>(6S)-NADPHX</name>
        <dbReference type="ChEBI" id="CHEBI:64076"/>
    </ligand>
</feature>
<comment type="function">
    <text evidence="17">Catalyzes the dehydration of the S-form of NAD(P)HX at the expense of ADP, which is converted to AMP. Together with NAD(P)HX epimerase, which catalyzes the epimerization of the S- and R-forms, the enzyme allows the repair of both epimers of NAD(P)HX, a damaged form of NAD(P)H that is a result of enzymatic or heat-dependent hydration.</text>
</comment>
<keyword evidence="22" id="KW-0418">Kinase</keyword>
<evidence type="ECO:0000256" key="1">
    <source>
        <dbReference type="ARBA" id="ARBA00000013"/>
    </source>
</evidence>
<evidence type="ECO:0000256" key="14">
    <source>
        <dbReference type="ARBA" id="ARBA00025153"/>
    </source>
</evidence>
<feature type="binding site" evidence="18">
    <location>
        <begin position="130"/>
        <end position="136"/>
    </location>
    <ligand>
        <name>(6S)-NADPHX</name>
        <dbReference type="ChEBI" id="CHEBI:64076"/>
    </ligand>
</feature>
<feature type="binding site" evidence="17">
    <location>
        <position position="395"/>
    </location>
    <ligand>
        <name>(6S)-NADPHX</name>
        <dbReference type="ChEBI" id="CHEBI:64076"/>
    </ligand>
</feature>
<dbReference type="Pfam" id="PF01256">
    <property type="entry name" value="Carb_kinase"/>
    <property type="match status" value="1"/>
</dbReference>
<evidence type="ECO:0000256" key="15">
    <source>
        <dbReference type="ARBA" id="ARBA00048238"/>
    </source>
</evidence>
<comment type="similarity">
    <text evidence="18">Belongs to the NnrE/AIBP family.</text>
</comment>
<dbReference type="HAMAP" id="MF_01966">
    <property type="entry name" value="NADHX_epimerase"/>
    <property type="match status" value="1"/>
</dbReference>
<dbReference type="STRING" id="985054.SAMN05444358_101373"/>
<dbReference type="SUPFAM" id="SSF53613">
    <property type="entry name" value="Ribokinase-like"/>
    <property type="match status" value="1"/>
</dbReference>
<feature type="binding site" evidence="18">
    <location>
        <position position="176"/>
    </location>
    <ligand>
        <name>(6S)-NADPHX</name>
        <dbReference type="ChEBI" id="CHEBI:64076"/>
    </ligand>
</feature>
<evidence type="ECO:0000256" key="18">
    <source>
        <dbReference type="HAMAP-Rule" id="MF_01966"/>
    </source>
</evidence>
<feature type="binding site" evidence="18">
    <location>
        <position position="179"/>
    </location>
    <ligand>
        <name>K(+)</name>
        <dbReference type="ChEBI" id="CHEBI:29103"/>
    </ligand>
</feature>
<keyword evidence="23" id="KW-1185">Reference proteome</keyword>
<comment type="cofactor">
    <cofactor evidence="17">
        <name>Mg(2+)</name>
        <dbReference type="ChEBI" id="CHEBI:18420"/>
    </cofactor>
</comment>
<keyword evidence="11 18" id="KW-0413">Isomerase</keyword>
<feature type="binding site" evidence="17">
    <location>
        <position position="345"/>
    </location>
    <ligand>
        <name>(6S)-NADPHX</name>
        <dbReference type="ChEBI" id="CHEBI:64076"/>
    </ligand>
</feature>
<feature type="domain" description="YjeF N-terminal" evidence="21">
    <location>
        <begin position="10"/>
        <end position="241"/>
    </location>
</feature>
<evidence type="ECO:0000256" key="3">
    <source>
        <dbReference type="ARBA" id="ARBA00006001"/>
    </source>
</evidence>
<dbReference type="PROSITE" id="PS51385">
    <property type="entry name" value="YJEF_N"/>
    <property type="match status" value="1"/>
</dbReference>
<dbReference type="GO" id="GO:0052855">
    <property type="term" value="F:ADP-dependent NAD(P)H-hydrate dehydratase activity"/>
    <property type="evidence" value="ECO:0007669"/>
    <property type="project" value="UniProtKB-UniRule"/>
</dbReference>
<evidence type="ECO:0000256" key="5">
    <source>
        <dbReference type="ARBA" id="ARBA00022723"/>
    </source>
</evidence>
<dbReference type="AlphaFoldDB" id="A0A1H2S6W9"/>
<comment type="cofactor">
    <cofactor evidence="18 19">
        <name>K(+)</name>
        <dbReference type="ChEBI" id="CHEBI:29103"/>
    </cofactor>
    <text evidence="18 19">Binds 1 potassium ion per subunit.</text>
</comment>
<dbReference type="GO" id="GO:0016301">
    <property type="term" value="F:kinase activity"/>
    <property type="evidence" value="ECO:0007669"/>
    <property type="project" value="UniProtKB-KW"/>
</dbReference>
<dbReference type="GO" id="GO:0046496">
    <property type="term" value="P:nicotinamide nucleotide metabolic process"/>
    <property type="evidence" value="ECO:0007669"/>
    <property type="project" value="UniProtKB-UniRule"/>
</dbReference>
<evidence type="ECO:0000256" key="2">
    <source>
        <dbReference type="ARBA" id="ARBA00000909"/>
    </source>
</evidence>
<dbReference type="GO" id="GO:0046872">
    <property type="term" value="F:metal ion binding"/>
    <property type="evidence" value="ECO:0007669"/>
    <property type="project" value="UniProtKB-UniRule"/>
</dbReference>
<dbReference type="Gene3D" id="3.40.1190.20">
    <property type="match status" value="1"/>
</dbReference>
<accession>A0A1H2S6W9</accession>
<dbReference type="PROSITE" id="PS01050">
    <property type="entry name" value="YJEF_C_2"/>
    <property type="match status" value="1"/>
</dbReference>
<evidence type="ECO:0000256" key="7">
    <source>
        <dbReference type="ARBA" id="ARBA00022840"/>
    </source>
</evidence>
<evidence type="ECO:0000256" key="10">
    <source>
        <dbReference type="ARBA" id="ARBA00023027"/>
    </source>
</evidence>
<feature type="domain" description="YjeF C-terminal" evidence="20">
    <location>
        <begin position="247"/>
        <end position="528"/>
    </location>
</feature>
<dbReference type="GO" id="GO:0052856">
    <property type="term" value="F:NAD(P)HX epimerase activity"/>
    <property type="evidence" value="ECO:0007669"/>
    <property type="project" value="UniProtKB-UniRule"/>
</dbReference>
<dbReference type="HAMAP" id="MF_01965">
    <property type="entry name" value="NADHX_dehydratase"/>
    <property type="match status" value="1"/>
</dbReference>
<feature type="binding site" evidence="18">
    <location>
        <position position="63"/>
    </location>
    <ligand>
        <name>K(+)</name>
        <dbReference type="ChEBI" id="CHEBI:29103"/>
    </ligand>
</feature>
<feature type="binding site" evidence="17">
    <location>
        <begin position="440"/>
        <end position="444"/>
    </location>
    <ligand>
        <name>AMP</name>
        <dbReference type="ChEBI" id="CHEBI:456215"/>
    </ligand>
</feature>
<dbReference type="InterPro" id="IPR029056">
    <property type="entry name" value="Ribokinase-like"/>
</dbReference>
<comment type="similarity">
    <text evidence="3 19">In the N-terminal section; belongs to the NnrE/AIBP family.</text>
</comment>
<dbReference type="EMBL" id="FNNP01000001">
    <property type="protein sequence ID" value="SDW27225.1"/>
    <property type="molecule type" value="Genomic_DNA"/>
</dbReference>
<keyword evidence="8 17" id="KW-0521">NADP</keyword>
<dbReference type="EC" id="4.2.1.136" evidence="19"/>
<evidence type="ECO:0000256" key="9">
    <source>
        <dbReference type="ARBA" id="ARBA00022958"/>
    </source>
</evidence>
<dbReference type="CDD" id="cd01171">
    <property type="entry name" value="YXKO-related"/>
    <property type="match status" value="1"/>
</dbReference>
<evidence type="ECO:0000313" key="22">
    <source>
        <dbReference type="EMBL" id="SDW27225.1"/>
    </source>
</evidence>
<dbReference type="EC" id="5.1.99.6" evidence="19"/>
<keyword evidence="5 18" id="KW-0479">Metal-binding</keyword>
<evidence type="ECO:0000256" key="8">
    <source>
        <dbReference type="ARBA" id="ARBA00022857"/>
    </source>
</evidence>
<organism evidence="22 23">
    <name type="scientific">Ruegeria halocynthiae</name>
    <dbReference type="NCBI Taxonomy" id="985054"/>
    <lineage>
        <taxon>Bacteria</taxon>
        <taxon>Pseudomonadati</taxon>
        <taxon>Pseudomonadota</taxon>
        <taxon>Alphaproteobacteria</taxon>
        <taxon>Rhodobacterales</taxon>
        <taxon>Roseobacteraceae</taxon>
        <taxon>Ruegeria</taxon>
    </lineage>
</organism>
<evidence type="ECO:0000256" key="17">
    <source>
        <dbReference type="HAMAP-Rule" id="MF_01965"/>
    </source>
</evidence>
<feature type="binding site" evidence="17">
    <location>
        <position position="473"/>
    </location>
    <ligand>
        <name>AMP</name>
        <dbReference type="ChEBI" id="CHEBI:456215"/>
    </ligand>
</feature>
<evidence type="ECO:0000256" key="19">
    <source>
        <dbReference type="PIRNR" id="PIRNR017184"/>
    </source>
</evidence>
<reference evidence="23" key="1">
    <citation type="submission" date="2016-10" db="EMBL/GenBank/DDBJ databases">
        <authorList>
            <person name="Varghese N."/>
            <person name="Submissions S."/>
        </authorList>
    </citation>
    <scope>NUCLEOTIDE SEQUENCE [LARGE SCALE GENOMIC DNA]</scope>
    <source>
        <strain evidence="23">DSM 27839</strain>
    </source>
</reference>
<evidence type="ECO:0000259" key="20">
    <source>
        <dbReference type="PROSITE" id="PS51383"/>
    </source>
</evidence>
<dbReference type="NCBIfam" id="TIGR00196">
    <property type="entry name" value="yjeF_cterm"/>
    <property type="match status" value="1"/>
</dbReference>
<comment type="similarity">
    <text evidence="4 19">In the C-terminal section; belongs to the NnrD/CARKD family.</text>
</comment>
<evidence type="ECO:0000256" key="11">
    <source>
        <dbReference type="ARBA" id="ARBA00023235"/>
    </source>
</evidence>
<dbReference type="SUPFAM" id="SSF64153">
    <property type="entry name" value="YjeF N-terminal domain-like"/>
    <property type="match status" value="1"/>
</dbReference>
<comment type="catalytic activity">
    <reaction evidence="15 17 19">
        <text>(6S)-NADHX + ADP = AMP + phosphate + NADH + H(+)</text>
        <dbReference type="Rhea" id="RHEA:32223"/>
        <dbReference type="ChEBI" id="CHEBI:15378"/>
        <dbReference type="ChEBI" id="CHEBI:43474"/>
        <dbReference type="ChEBI" id="CHEBI:57945"/>
        <dbReference type="ChEBI" id="CHEBI:64074"/>
        <dbReference type="ChEBI" id="CHEBI:456215"/>
        <dbReference type="ChEBI" id="CHEBI:456216"/>
        <dbReference type="EC" id="4.2.1.136"/>
    </reaction>
</comment>
<dbReference type="PIRSF" id="PIRSF017184">
    <property type="entry name" value="Nnr"/>
    <property type="match status" value="1"/>
</dbReference>
<comment type="catalytic activity">
    <reaction evidence="16 17 19">
        <text>(6S)-NADPHX + ADP = AMP + phosphate + NADPH + H(+)</text>
        <dbReference type="Rhea" id="RHEA:32235"/>
        <dbReference type="ChEBI" id="CHEBI:15378"/>
        <dbReference type="ChEBI" id="CHEBI:43474"/>
        <dbReference type="ChEBI" id="CHEBI:57783"/>
        <dbReference type="ChEBI" id="CHEBI:64076"/>
        <dbReference type="ChEBI" id="CHEBI:456215"/>
        <dbReference type="ChEBI" id="CHEBI:456216"/>
        <dbReference type="EC" id="4.2.1.136"/>
    </reaction>
</comment>
<sequence>MAELLTATQMRMIERAAIETGQVTGLELMERAGRGVVEAIFEEWPELGGSAGRAVVLCGPGNNGGDGFVVARLLREQGWEVEALLFGDPAKLPPDAKVNYERWEGTTSGVADFVQAKIKHPDLSIDALFGTGLTRSIEDQALWEHLWVHDDAEDAWDMRRCGSGTDIVPPRTVAIDLPSGLCSDSGKVLGGAFPQYGRRCARSALTVSFHARKLGHVLGEGPSFCGRLVVKDIGLSLEVDDAEIVKSAERPSSPSFCKTEHAHKYTHGHAFVLTGGVGKTGAARLAARGALRVGAGLVTLGVPPSAQMEVAGQITALMIQRIEGGKDLSETLLDARLNALCLGPGLGLARAQDLVPAALASQRSVVLDADALTAFADETAALLELLHGKCVLTPHGGEFARLFPDIAEKLSAMPGQGPAYSKVDAVRAAAARAGCVVLYKGPDTVIAAPDGQCAVNAAHYERAAPWLATAGSGDVLAGFITGLMARGFPPMCAAVSAAWLHVECARYFGPGLIAEDLPELVPSVFAQPDATAL</sequence>
<dbReference type="PROSITE" id="PS51383">
    <property type="entry name" value="YJEF_C_3"/>
    <property type="match status" value="1"/>
</dbReference>
<feature type="binding site" evidence="18">
    <location>
        <position position="126"/>
    </location>
    <ligand>
        <name>K(+)</name>
        <dbReference type="ChEBI" id="CHEBI:29103"/>
    </ligand>
</feature>
<comment type="function">
    <text evidence="18">Catalyzes the epimerization of the S- and R-forms of NAD(P)HX, a damaged form of NAD(P)H that is a result of enzymatic or heat-dependent hydration. This is a prerequisite for the S-specific NAD(P)H-hydrate dehydratase to allow the repair of both epimers of NAD(P)HX.</text>
</comment>
<evidence type="ECO:0000256" key="12">
    <source>
        <dbReference type="ARBA" id="ARBA00023239"/>
    </source>
</evidence>
<dbReference type="RefSeq" id="WP_074734011.1">
    <property type="nucleotide sequence ID" value="NZ_FNNP01000001.1"/>
</dbReference>
<dbReference type="Gene3D" id="3.40.50.10260">
    <property type="entry name" value="YjeF N-terminal domain"/>
    <property type="match status" value="1"/>
</dbReference>
<dbReference type="GO" id="GO:0005524">
    <property type="term" value="F:ATP binding"/>
    <property type="evidence" value="ECO:0007669"/>
    <property type="project" value="UniProtKB-UniRule"/>
</dbReference>
<dbReference type="OrthoDB" id="9806925at2"/>
<dbReference type="GO" id="GO:0110051">
    <property type="term" value="P:metabolite repair"/>
    <property type="evidence" value="ECO:0007669"/>
    <property type="project" value="TreeGrafter"/>
</dbReference>
<dbReference type="Pfam" id="PF03853">
    <property type="entry name" value="YjeF_N"/>
    <property type="match status" value="1"/>
</dbReference>
<dbReference type="InterPro" id="IPR036652">
    <property type="entry name" value="YjeF_N_dom_sf"/>
</dbReference>
<keyword evidence="12 17" id="KW-0456">Lyase</keyword>
<comment type="subunit">
    <text evidence="17">Homotetramer.</text>
</comment>
<evidence type="ECO:0000256" key="16">
    <source>
        <dbReference type="ARBA" id="ARBA00049209"/>
    </source>
</evidence>
<dbReference type="InterPro" id="IPR030677">
    <property type="entry name" value="Nnr"/>
</dbReference>
<dbReference type="Proteomes" id="UP000183400">
    <property type="component" value="Unassembled WGS sequence"/>
</dbReference>
<evidence type="ECO:0000259" key="21">
    <source>
        <dbReference type="PROSITE" id="PS51385"/>
    </source>
</evidence>
<gene>
    <name evidence="18" type="primary">nnrE</name>
    <name evidence="17" type="synonym">nnrD</name>
    <name evidence="22" type="ORF">SAMN05444358_101373</name>
</gene>
<evidence type="ECO:0000256" key="4">
    <source>
        <dbReference type="ARBA" id="ARBA00009524"/>
    </source>
</evidence>
<keyword evidence="7 17" id="KW-0067">ATP-binding</keyword>
<comment type="function">
    <text evidence="14 19">Bifunctional enzyme that catalyzes the epimerization of the S- and R-forms of NAD(P)HX and the dehydration of the S-form of NAD(P)HX at the expense of ADP, which is converted to AMP. This allows the repair of both epimers of NAD(P)HX, a damaged form of NAD(P)H that is a result of enzymatic or heat-dependent hydration.</text>
</comment>
<feature type="binding site" evidence="17">
    <location>
        <position position="474"/>
    </location>
    <ligand>
        <name>(6S)-NADPHX</name>
        <dbReference type="ChEBI" id="CHEBI:64076"/>
    </ligand>
</feature>
<dbReference type="InterPro" id="IPR000631">
    <property type="entry name" value="CARKD"/>
</dbReference>
<dbReference type="InterPro" id="IPR004443">
    <property type="entry name" value="YjeF_N_dom"/>
</dbReference>
<comment type="catalytic activity">
    <reaction evidence="2 18 19">
        <text>(6R)-NADPHX = (6S)-NADPHX</text>
        <dbReference type="Rhea" id="RHEA:32227"/>
        <dbReference type="ChEBI" id="CHEBI:64076"/>
        <dbReference type="ChEBI" id="CHEBI:64077"/>
        <dbReference type="EC" id="5.1.99.6"/>
    </reaction>
</comment>
<keyword evidence="6 17" id="KW-0547">Nucleotide-binding</keyword>
<keyword evidence="10 17" id="KW-0520">NAD</keyword>
<keyword evidence="22" id="KW-0808">Transferase</keyword>
<feature type="binding site" evidence="18">
    <location>
        <begin position="62"/>
        <end position="66"/>
    </location>
    <ligand>
        <name>(6S)-NADPHX</name>
        <dbReference type="ChEBI" id="CHEBI:64076"/>
    </ligand>
</feature>
<evidence type="ECO:0000256" key="13">
    <source>
        <dbReference type="ARBA" id="ARBA00023268"/>
    </source>
</evidence>
<comment type="catalytic activity">
    <reaction evidence="1 18 19">
        <text>(6R)-NADHX = (6S)-NADHX</text>
        <dbReference type="Rhea" id="RHEA:32215"/>
        <dbReference type="ChEBI" id="CHEBI:64074"/>
        <dbReference type="ChEBI" id="CHEBI:64075"/>
        <dbReference type="EC" id="5.1.99.6"/>
    </reaction>
</comment>
<dbReference type="PANTHER" id="PTHR12592:SF0">
    <property type="entry name" value="ATP-DEPENDENT (S)-NAD(P)H-HYDRATE DEHYDRATASE"/>
    <property type="match status" value="1"/>
</dbReference>
<name>A0A1H2S6W9_9RHOB</name>
<keyword evidence="9 18" id="KW-0630">Potassium</keyword>
<keyword evidence="13" id="KW-0511">Multifunctional enzyme</keyword>
<protein>
    <recommendedName>
        <fullName evidence="19">Bifunctional NAD(P)H-hydrate repair enzyme</fullName>
    </recommendedName>
    <alternativeName>
        <fullName evidence="19">Nicotinamide nucleotide repair protein</fullName>
    </alternativeName>
    <domain>
        <recommendedName>
            <fullName evidence="19">ADP-dependent (S)-NAD(P)H-hydrate dehydratase</fullName>
            <ecNumber evidence="19">4.2.1.136</ecNumber>
        </recommendedName>
        <alternativeName>
            <fullName evidence="19">ADP-dependent NAD(P)HX dehydratase</fullName>
        </alternativeName>
    </domain>
    <domain>
        <recommendedName>
            <fullName evidence="19">NAD(P)H-hydrate epimerase</fullName>
            <ecNumber evidence="19">5.1.99.6</ecNumber>
        </recommendedName>
    </domain>
</protein>
<comment type="similarity">
    <text evidence="17">Belongs to the NnrD/CARKD family.</text>
</comment>
<dbReference type="InterPro" id="IPR017953">
    <property type="entry name" value="Carbohydrate_kinase_pred_CS"/>
</dbReference>
<comment type="caution">
    <text evidence="18">Lacks conserved residue(s) required for the propagation of feature annotation.</text>
</comment>
<evidence type="ECO:0000313" key="23">
    <source>
        <dbReference type="Proteomes" id="UP000183400"/>
    </source>
</evidence>
<dbReference type="PANTHER" id="PTHR12592">
    <property type="entry name" value="ATP-DEPENDENT (S)-NAD(P)H-HYDRATE DEHYDRATASE FAMILY MEMBER"/>
    <property type="match status" value="1"/>
</dbReference>